<keyword evidence="9 13" id="KW-0863">Zinc-finger</keyword>
<feature type="binding site" evidence="14">
    <location>
        <position position="12"/>
    </location>
    <ligand>
        <name>Zn(2+)</name>
        <dbReference type="ChEBI" id="CHEBI:29105"/>
    </ligand>
</feature>
<evidence type="ECO:0000313" key="17">
    <source>
        <dbReference type="EMBL" id="CAG9820620.1"/>
    </source>
</evidence>
<protein>
    <recommendedName>
        <fullName evidence="4">Protein hunchback</fullName>
    </recommendedName>
</protein>
<dbReference type="InterPro" id="IPR013087">
    <property type="entry name" value="Znf_C2H2_type"/>
</dbReference>
<dbReference type="Gene3D" id="3.30.160.60">
    <property type="entry name" value="Classic Zinc Finger"/>
    <property type="match status" value="7"/>
</dbReference>
<dbReference type="OrthoDB" id="3561125at2759"/>
<keyword evidence="7 14" id="KW-0479">Metal-binding</keyword>
<dbReference type="PANTHER" id="PTHR24392:SF49">
    <property type="entry name" value="PROTEIN HUNCHBACK"/>
    <property type="match status" value="1"/>
</dbReference>
<proteinExistence type="inferred from homology"/>
<feature type="binding site" evidence="14">
    <location>
        <position position="9"/>
    </location>
    <ligand>
        <name>Zn(2+)</name>
        <dbReference type="ChEBI" id="CHEBI:29105"/>
    </ligand>
</feature>
<reference evidence="17" key="2">
    <citation type="submission" date="2022-10" db="EMBL/GenBank/DDBJ databases">
        <authorList>
            <consortium name="ENA_rothamsted_submissions"/>
            <consortium name="culmorum"/>
            <person name="King R."/>
        </authorList>
    </citation>
    <scope>NUCLEOTIDE SEQUENCE</scope>
</reference>
<dbReference type="InterPro" id="IPR012934">
    <property type="entry name" value="Znf_AD"/>
</dbReference>
<dbReference type="GO" id="GO:0008270">
    <property type="term" value="F:zinc ion binding"/>
    <property type="evidence" value="ECO:0007669"/>
    <property type="project" value="UniProtKB-UniRule"/>
</dbReference>
<dbReference type="Proteomes" id="UP001153737">
    <property type="component" value="Chromosome 4"/>
</dbReference>
<evidence type="ECO:0000256" key="12">
    <source>
        <dbReference type="ARBA" id="ARBA00023242"/>
    </source>
</evidence>
<keyword evidence="12" id="KW-0539">Nucleus</keyword>
<evidence type="ECO:0000256" key="7">
    <source>
        <dbReference type="ARBA" id="ARBA00022723"/>
    </source>
</evidence>
<dbReference type="GO" id="GO:0003677">
    <property type="term" value="F:DNA binding"/>
    <property type="evidence" value="ECO:0007669"/>
    <property type="project" value="UniProtKB-KW"/>
</dbReference>
<name>A0A9N9SFK2_PHACE</name>
<feature type="domain" description="C2H2-type" evidence="15">
    <location>
        <begin position="258"/>
        <end position="286"/>
    </location>
</feature>
<dbReference type="PANTHER" id="PTHR24392">
    <property type="entry name" value="ZINC FINGER PROTEIN"/>
    <property type="match status" value="1"/>
</dbReference>
<evidence type="ECO:0000256" key="11">
    <source>
        <dbReference type="ARBA" id="ARBA00023125"/>
    </source>
</evidence>
<evidence type="ECO:0000313" key="18">
    <source>
        <dbReference type="Proteomes" id="UP001153737"/>
    </source>
</evidence>
<sequence>MGNSKENICRICFTKIKDNLYKFIEDIHKEMLEVVVKKLDWELSVDPVICEECITKLHDSFSFKSNCIYVEDFLTPYITEQKHEYLKDERKKEDDNEREKTFILDIPLQNEHRLCRLCIAPIAGNEIHLSEVDKERFKKYLPEINACSNLIDIVCSPCFDLLQNYFNFSEMCFENESKLEAYCKTIRRKCNRKVVLEAFLKYAGETSNTSERNARKEQFGVRQMPDGRFGCPVCSFVTKYLPYMRVHILSHESGLKMYKCPECPLETKYEDVLKKHIKTKHSDDAEIFACDTCSFTTKHKISLRRHVITHKENTIYKCDKCTFHTKKSSTMENHVCKEKKTFNCELCPYKSLKKRNLKCHLLIHKKPLESELMKCKVCEFRTPRRSTLKKHEKIHDRDDNKMTLHKCPHCIHETFGILSLYNHLHKVHDRPKKQSLKNKYFTERHIRHFKCPICDFASKTGNGLANHATTKHGNVKLKISHEKKKFKCDICDYQTPNKHYFKLHQVKHKEIPDEEMHKCDKCSFKTKWASVLKSHHQVRHSNFTFKCPMCSFETKHRKCISQHINVRHGLRTKLYKCKICSFSSKWLASIINHQSVHKAPALKCTKCDFKTRYPKSLRNHLRDMHNSLAKSNVKPDKSKEKFQCACCPFETDNIRGLSVHINRKHKESVNDIYECDQCPFSTKNRSTFTNHSIIHRDVPQEELFKCELCEFKSKYERSLRNHISNRHSNECQQNTVSTQGEVEKS</sequence>
<evidence type="ECO:0000259" key="16">
    <source>
        <dbReference type="PROSITE" id="PS51915"/>
    </source>
</evidence>
<feature type="binding site" evidence="14">
    <location>
        <position position="50"/>
    </location>
    <ligand>
        <name>Zn(2+)</name>
        <dbReference type="ChEBI" id="CHEBI:29105"/>
    </ligand>
</feature>
<evidence type="ECO:0000256" key="4">
    <source>
        <dbReference type="ARBA" id="ARBA00013638"/>
    </source>
</evidence>
<evidence type="ECO:0000256" key="3">
    <source>
        <dbReference type="ARBA" id="ARBA00007746"/>
    </source>
</evidence>
<keyword evidence="18" id="KW-1185">Reference proteome</keyword>
<evidence type="ECO:0000256" key="8">
    <source>
        <dbReference type="ARBA" id="ARBA00022737"/>
    </source>
</evidence>
<keyword evidence="6" id="KW-0302">Gap protein</keyword>
<dbReference type="InterPro" id="IPR036236">
    <property type="entry name" value="Znf_C2H2_sf"/>
</dbReference>
<comment type="subcellular location">
    <subcellularLocation>
        <location evidence="2">Nucleus</location>
    </subcellularLocation>
</comment>
<evidence type="ECO:0000259" key="15">
    <source>
        <dbReference type="PROSITE" id="PS50157"/>
    </source>
</evidence>
<evidence type="ECO:0000256" key="2">
    <source>
        <dbReference type="ARBA" id="ARBA00004123"/>
    </source>
</evidence>
<feature type="binding site" evidence="14">
    <location>
        <position position="53"/>
    </location>
    <ligand>
        <name>Zn(2+)</name>
        <dbReference type="ChEBI" id="CHEBI:29105"/>
    </ligand>
</feature>
<evidence type="ECO:0000256" key="13">
    <source>
        <dbReference type="PROSITE-ProRule" id="PRU00042"/>
    </source>
</evidence>
<dbReference type="PROSITE" id="PS50157">
    <property type="entry name" value="ZINC_FINGER_C2H2_2"/>
    <property type="match status" value="2"/>
</dbReference>
<dbReference type="SMART" id="SM00868">
    <property type="entry name" value="zf-AD"/>
    <property type="match status" value="2"/>
</dbReference>
<feature type="domain" description="C2H2-type" evidence="15">
    <location>
        <begin position="373"/>
        <end position="400"/>
    </location>
</feature>
<dbReference type="GO" id="GO:0005634">
    <property type="term" value="C:nucleus"/>
    <property type="evidence" value="ECO:0007669"/>
    <property type="project" value="UniProtKB-SubCell"/>
</dbReference>
<dbReference type="EMBL" id="OU896710">
    <property type="protein sequence ID" value="CAG9820620.1"/>
    <property type="molecule type" value="Genomic_DNA"/>
</dbReference>
<evidence type="ECO:0000256" key="6">
    <source>
        <dbReference type="ARBA" id="ARBA00022492"/>
    </source>
</evidence>
<dbReference type="AlphaFoldDB" id="A0A9N9SFK2"/>
<gene>
    <name evidence="17" type="ORF">PHAECO_LOCUS8241</name>
</gene>
<keyword evidence="10 14" id="KW-0862">Zinc</keyword>
<evidence type="ECO:0000256" key="1">
    <source>
        <dbReference type="ARBA" id="ARBA00003983"/>
    </source>
</evidence>
<comment type="function">
    <text evidence="1">Gap class segmentation protein that controls development of head structures.</text>
</comment>
<keyword evidence="8" id="KW-0677">Repeat</keyword>
<evidence type="ECO:0000256" key="10">
    <source>
        <dbReference type="ARBA" id="ARBA00022833"/>
    </source>
</evidence>
<evidence type="ECO:0000256" key="5">
    <source>
        <dbReference type="ARBA" id="ARBA00022473"/>
    </source>
</evidence>
<dbReference type="GO" id="GO:0035282">
    <property type="term" value="P:segmentation"/>
    <property type="evidence" value="ECO:0007669"/>
    <property type="project" value="UniProtKB-KW"/>
</dbReference>
<dbReference type="SUPFAM" id="SSF57667">
    <property type="entry name" value="beta-beta-alpha zinc fingers"/>
    <property type="match status" value="4"/>
</dbReference>
<feature type="domain" description="ZAD" evidence="16">
    <location>
        <begin position="7"/>
        <end position="77"/>
    </location>
</feature>
<keyword evidence="5" id="KW-0217">Developmental protein</keyword>
<dbReference type="SMART" id="SM00355">
    <property type="entry name" value="ZnF_C2H2"/>
    <property type="match status" value="16"/>
</dbReference>
<organism evidence="17 18">
    <name type="scientific">Phaedon cochleariae</name>
    <name type="common">Mustard beetle</name>
    <dbReference type="NCBI Taxonomy" id="80249"/>
    <lineage>
        <taxon>Eukaryota</taxon>
        <taxon>Metazoa</taxon>
        <taxon>Ecdysozoa</taxon>
        <taxon>Arthropoda</taxon>
        <taxon>Hexapoda</taxon>
        <taxon>Insecta</taxon>
        <taxon>Pterygota</taxon>
        <taxon>Neoptera</taxon>
        <taxon>Endopterygota</taxon>
        <taxon>Coleoptera</taxon>
        <taxon>Polyphaga</taxon>
        <taxon>Cucujiformia</taxon>
        <taxon>Chrysomeloidea</taxon>
        <taxon>Chrysomelidae</taxon>
        <taxon>Chrysomelinae</taxon>
        <taxon>Chrysomelini</taxon>
        <taxon>Phaedon</taxon>
    </lineage>
</organism>
<evidence type="ECO:0000256" key="9">
    <source>
        <dbReference type="ARBA" id="ARBA00022771"/>
    </source>
</evidence>
<comment type="similarity">
    <text evidence="3">Belongs to the hunchback C2H2-type zinc-finger protein family.</text>
</comment>
<evidence type="ECO:0000256" key="14">
    <source>
        <dbReference type="PROSITE-ProRule" id="PRU01263"/>
    </source>
</evidence>
<keyword evidence="11" id="KW-0238">DNA-binding</keyword>
<reference evidence="17" key="1">
    <citation type="submission" date="2022-01" db="EMBL/GenBank/DDBJ databases">
        <authorList>
            <person name="King R."/>
        </authorList>
    </citation>
    <scope>NUCLEOTIDE SEQUENCE</scope>
</reference>
<dbReference type="PROSITE" id="PS51915">
    <property type="entry name" value="ZAD"/>
    <property type="match status" value="1"/>
</dbReference>
<accession>A0A9N9SFK2</accession>